<evidence type="ECO:0000256" key="1">
    <source>
        <dbReference type="SAM" id="Phobius"/>
    </source>
</evidence>
<dbReference type="AlphaFoldDB" id="C4GK39"/>
<evidence type="ECO:0008006" key="4">
    <source>
        <dbReference type="Google" id="ProtNLM"/>
    </source>
</evidence>
<sequence length="101" mass="11987">MAFANDTVMFCVKRKTARTNLSQWFNQGSLAGVVQLRTWASLFYYVVICKIYITYMKQCKNQSQINFYILNYLYALCLFLYLPLNQLKIYITQVIAQQEQQ</sequence>
<feature type="transmembrane region" description="Helical" evidence="1">
    <location>
        <begin position="36"/>
        <end position="53"/>
    </location>
</feature>
<protein>
    <recommendedName>
        <fullName evidence="4">Transmembrane protein</fullName>
    </recommendedName>
</protein>
<proteinExistence type="predicted"/>
<name>C4GK39_9NEIS</name>
<organism evidence="2 3">
    <name type="scientific">Kingella oralis ATCC 51147</name>
    <dbReference type="NCBI Taxonomy" id="629741"/>
    <lineage>
        <taxon>Bacteria</taxon>
        <taxon>Pseudomonadati</taxon>
        <taxon>Pseudomonadota</taxon>
        <taxon>Betaproteobacteria</taxon>
        <taxon>Neisseriales</taxon>
        <taxon>Neisseriaceae</taxon>
        <taxon>Kingella</taxon>
    </lineage>
</organism>
<evidence type="ECO:0000313" key="3">
    <source>
        <dbReference type="Proteomes" id="UP000003009"/>
    </source>
</evidence>
<comment type="caution">
    <text evidence="2">The sequence shown here is derived from an EMBL/GenBank/DDBJ whole genome shotgun (WGS) entry which is preliminary data.</text>
</comment>
<accession>C4GK39</accession>
<dbReference type="HOGENOM" id="CLU_2287737_0_0_4"/>
<keyword evidence="1" id="KW-0472">Membrane</keyword>
<evidence type="ECO:0000313" key="2">
    <source>
        <dbReference type="EMBL" id="EEP68161.1"/>
    </source>
</evidence>
<feature type="transmembrane region" description="Helical" evidence="1">
    <location>
        <begin position="65"/>
        <end position="84"/>
    </location>
</feature>
<keyword evidence="1" id="KW-1133">Transmembrane helix</keyword>
<gene>
    <name evidence="2" type="ORF">GCWU000324_02413</name>
</gene>
<dbReference type="Proteomes" id="UP000003009">
    <property type="component" value="Unassembled WGS sequence"/>
</dbReference>
<dbReference type="EMBL" id="ACJW02000003">
    <property type="protein sequence ID" value="EEP68161.1"/>
    <property type="molecule type" value="Genomic_DNA"/>
</dbReference>
<keyword evidence="1" id="KW-0812">Transmembrane</keyword>
<keyword evidence="3" id="KW-1185">Reference proteome</keyword>
<reference evidence="2" key="1">
    <citation type="submission" date="2009-04" db="EMBL/GenBank/DDBJ databases">
        <authorList>
            <person name="Weinstock G."/>
            <person name="Sodergren E."/>
            <person name="Clifton S."/>
            <person name="Fulton L."/>
            <person name="Fulton B."/>
            <person name="Courtney L."/>
            <person name="Fronick C."/>
            <person name="Harrison M."/>
            <person name="Strong C."/>
            <person name="Farmer C."/>
            <person name="Delahaunty K."/>
            <person name="Markovic C."/>
            <person name="Hall O."/>
            <person name="Minx P."/>
            <person name="Tomlinson C."/>
            <person name="Mitreva M."/>
            <person name="Nelson J."/>
            <person name="Hou S."/>
            <person name="Wollam A."/>
            <person name="Pepin K.H."/>
            <person name="Johnson M."/>
            <person name="Bhonagiri V."/>
            <person name="Nash W.E."/>
            <person name="Warren W."/>
            <person name="Chinwalla A."/>
            <person name="Mardis E.R."/>
            <person name="Wilson R.K."/>
        </authorList>
    </citation>
    <scope>NUCLEOTIDE SEQUENCE [LARGE SCALE GENOMIC DNA]</scope>
    <source>
        <strain evidence="2">ATCC 51147</strain>
    </source>
</reference>